<keyword evidence="5" id="KW-1185">Reference proteome</keyword>
<evidence type="ECO:0000256" key="2">
    <source>
        <dbReference type="SAM" id="Phobius"/>
    </source>
</evidence>
<keyword evidence="2" id="KW-0812">Transmembrane</keyword>
<dbReference type="Proteomes" id="UP001432222">
    <property type="component" value="Chromosome"/>
</dbReference>
<feature type="transmembrane region" description="Helical" evidence="2">
    <location>
        <begin position="323"/>
        <end position="343"/>
    </location>
</feature>
<evidence type="ECO:0000256" key="1">
    <source>
        <dbReference type="SAM" id="MobiDB-lite"/>
    </source>
</evidence>
<dbReference type="RefSeq" id="WP_328955976.1">
    <property type="nucleotide sequence ID" value="NZ_CP108110.1"/>
</dbReference>
<organism evidence="4 5">
    <name type="scientific">Kitasatospora purpeofusca</name>
    <dbReference type="NCBI Taxonomy" id="67352"/>
    <lineage>
        <taxon>Bacteria</taxon>
        <taxon>Bacillati</taxon>
        <taxon>Actinomycetota</taxon>
        <taxon>Actinomycetes</taxon>
        <taxon>Kitasatosporales</taxon>
        <taxon>Streptomycetaceae</taxon>
        <taxon>Kitasatospora</taxon>
    </lineage>
</organism>
<dbReference type="EMBL" id="CP108110">
    <property type="protein sequence ID" value="WUQ85186.1"/>
    <property type="molecule type" value="Genomic_DNA"/>
</dbReference>
<feature type="region of interest" description="Disordered" evidence="1">
    <location>
        <begin position="260"/>
        <end position="317"/>
    </location>
</feature>
<feature type="compositionally biased region" description="Low complexity" evidence="1">
    <location>
        <begin position="260"/>
        <end position="301"/>
    </location>
</feature>
<evidence type="ECO:0000313" key="4">
    <source>
        <dbReference type="EMBL" id="WUQ85186.1"/>
    </source>
</evidence>
<feature type="region of interest" description="Disordered" evidence="1">
    <location>
        <begin position="53"/>
        <end position="103"/>
    </location>
</feature>
<reference evidence="4" key="1">
    <citation type="submission" date="2022-10" db="EMBL/GenBank/DDBJ databases">
        <title>The complete genomes of actinobacterial strains from the NBC collection.</title>
        <authorList>
            <person name="Joergensen T.S."/>
            <person name="Alvarez Arevalo M."/>
            <person name="Sterndorff E.B."/>
            <person name="Faurdal D."/>
            <person name="Vuksanovic O."/>
            <person name="Mourched A.-S."/>
            <person name="Charusanti P."/>
            <person name="Shaw S."/>
            <person name="Blin K."/>
            <person name="Weber T."/>
        </authorList>
    </citation>
    <scope>NUCLEOTIDE SEQUENCE</scope>
    <source>
        <strain evidence="4">NBC_00222</strain>
    </source>
</reference>
<proteinExistence type="predicted"/>
<name>A0ABZ1U4Z1_9ACTN</name>
<feature type="compositionally biased region" description="Low complexity" evidence="1">
    <location>
        <begin position="53"/>
        <end position="100"/>
    </location>
</feature>
<feature type="signal peptide" evidence="3">
    <location>
        <begin position="1"/>
        <end position="21"/>
    </location>
</feature>
<feature type="chain" id="PRO_5045938433" description="LPXTG-motif cell wall-anchored protein" evidence="3">
    <location>
        <begin position="22"/>
        <end position="361"/>
    </location>
</feature>
<sequence>MRTSRLAATATLLVLTGGVLAGGTTGATAADGSPSPSASATAEPTATATITTAATTTGAEPTPTASTTATPAATDTPSATATATFPAPGTATATPSATATLPDGCESEYQVTMPTHAVPTEATLVRGGSPQNLAFSFYNSSDTVLTDFRITYRIEGPQGGAPFKPLVRIQGGPFTPVEPNDGTGTTAIGSFRVPAHEMVTAELKFADEPGTAAGDYAVTVAGSSEVLPYGVGPVNVKYRCNRLLGSLTSKLTVVDRAPVTTAPPVSASPTASATPTASASPTASPSLSPSATTAGTTPGTTGTTGGDPTGPRLAGTGASSSNVPLAITGAMAIALGLAAVVVARRRHRATAAIAATPTTRD</sequence>
<keyword evidence="2" id="KW-1133">Transmembrane helix</keyword>
<accession>A0ABZ1U4Z1</accession>
<evidence type="ECO:0008006" key="6">
    <source>
        <dbReference type="Google" id="ProtNLM"/>
    </source>
</evidence>
<evidence type="ECO:0000256" key="3">
    <source>
        <dbReference type="SAM" id="SignalP"/>
    </source>
</evidence>
<keyword evidence="3" id="KW-0732">Signal</keyword>
<gene>
    <name evidence="4" type="ORF">OHA16_20785</name>
</gene>
<feature type="region of interest" description="Disordered" evidence="1">
    <location>
        <begin position="27"/>
        <end position="46"/>
    </location>
</feature>
<keyword evidence="2" id="KW-0472">Membrane</keyword>
<protein>
    <recommendedName>
        <fullName evidence="6">LPXTG-motif cell wall-anchored protein</fullName>
    </recommendedName>
</protein>
<evidence type="ECO:0000313" key="5">
    <source>
        <dbReference type="Proteomes" id="UP001432222"/>
    </source>
</evidence>